<keyword evidence="3" id="KW-1185">Reference proteome</keyword>
<dbReference type="GO" id="GO:0006355">
    <property type="term" value="P:regulation of DNA-templated transcription"/>
    <property type="evidence" value="ECO:0007669"/>
    <property type="project" value="InterPro"/>
</dbReference>
<feature type="domain" description="Ribbon-helix-helix protein CopG" evidence="1">
    <location>
        <begin position="5"/>
        <end position="39"/>
    </location>
</feature>
<sequence>MAESKRIMISLPESLLAEVDGIVTVEKRNRSEFIREALNSILHERRKKGIHEQMRKGYQEMAQLNLSIARELFSTEQEVLEYYEETMVAYQR</sequence>
<dbReference type="InterPro" id="IPR002145">
    <property type="entry name" value="CopG"/>
</dbReference>
<dbReference type="AlphaFoldDB" id="A0A1G7T9H5"/>
<accession>A0A1G7T9H5</accession>
<dbReference type="SUPFAM" id="SSF47598">
    <property type="entry name" value="Ribbon-helix-helix"/>
    <property type="match status" value="1"/>
</dbReference>
<reference evidence="3" key="1">
    <citation type="submission" date="2016-10" db="EMBL/GenBank/DDBJ databases">
        <authorList>
            <person name="Varghese N."/>
            <person name="Submissions S."/>
        </authorList>
    </citation>
    <scope>NUCLEOTIDE SEQUENCE [LARGE SCALE GENOMIC DNA]</scope>
    <source>
        <strain evidence="3">DSM 8344</strain>
    </source>
</reference>
<dbReference type="InterPro" id="IPR010985">
    <property type="entry name" value="Ribbon_hlx_hlx"/>
</dbReference>
<dbReference type="InterPro" id="IPR013321">
    <property type="entry name" value="Arc_rbn_hlx_hlx"/>
</dbReference>
<evidence type="ECO:0000313" key="2">
    <source>
        <dbReference type="EMBL" id="SDG31684.1"/>
    </source>
</evidence>
<proteinExistence type="predicted"/>
<dbReference type="OrthoDB" id="1634058at2"/>
<dbReference type="Pfam" id="PF01402">
    <property type="entry name" value="RHH_1"/>
    <property type="match status" value="1"/>
</dbReference>
<dbReference type="RefSeq" id="WP_014183054.1">
    <property type="nucleotide sequence ID" value="NZ_FNCP01000002.1"/>
</dbReference>
<evidence type="ECO:0000313" key="3">
    <source>
        <dbReference type="Proteomes" id="UP000198656"/>
    </source>
</evidence>
<evidence type="ECO:0000259" key="1">
    <source>
        <dbReference type="Pfam" id="PF01402"/>
    </source>
</evidence>
<dbReference type="STRING" id="1121419.SAMN05443529_102143"/>
<gene>
    <name evidence="2" type="ORF">SAMN05443529_102143</name>
</gene>
<dbReference type="Proteomes" id="UP000198656">
    <property type="component" value="Unassembled WGS sequence"/>
</dbReference>
<name>A0A1G7T9H5_9FIRM</name>
<organism evidence="2 3">
    <name type="scientific">Desulfosporosinus hippei DSM 8344</name>
    <dbReference type="NCBI Taxonomy" id="1121419"/>
    <lineage>
        <taxon>Bacteria</taxon>
        <taxon>Bacillati</taxon>
        <taxon>Bacillota</taxon>
        <taxon>Clostridia</taxon>
        <taxon>Eubacteriales</taxon>
        <taxon>Desulfitobacteriaceae</taxon>
        <taxon>Desulfosporosinus</taxon>
    </lineage>
</organism>
<dbReference type="EMBL" id="FNCP01000002">
    <property type="protein sequence ID" value="SDG31684.1"/>
    <property type="molecule type" value="Genomic_DNA"/>
</dbReference>
<dbReference type="Gene3D" id="1.10.1220.10">
    <property type="entry name" value="Met repressor-like"/>
    <property type="match status" value="1"/>
</dbReference>
<protein>
    <submittedName>
        <fullName evidence="2">CopG family transcriptional regulator / antitoxin EndoAI</fullName>
    </submittedName>
</protein>
<dbReference type="CDD" id="cd22231">
    <property type="entry name" value="RHH_NikR_HicB-like"/>
    <property type="match status" value="1"/>
</dbReference>